<evidence type="ECO:0000313" key="1">
    <source>
        <dbReference type="EMBL" id="NZA25461.1"/>
    </source>
</evidence>
<accession>A0A853J8J6</accession>
<dbReference type="SUPFAM" id="SSF55961">
    <property type="entry name" value="Bet v1-like"/>
    <property type="match status" value="1"/>
</dbReference>
<sequence>MNALDLHRADRLNVAVTREVFIPRDIHDVFDFVAAEDVLPRILTGYGMVPGVASTSAVSGPWDRPGSHRVVHLADGSTVNEGLTHYDRPAYFAYRVSEPSFALKHLMSEARGQFWFEPADGGTKVKWTYTFQAKNRFARLPLTLFVKSQWKGYMNVCLANLVEHFAEPPIVSMR</sequence>
<protein>
    <submittedName>
        <fullName evidence="1">SRPBCC family protein</fullName>
    </submittedName>
</protein>
<gene>
    <name evidence="1" type="ORF">H0E84_03620</name>
</gene>
<dbReference type="Pfam" id="PF10604">
    <property type="entry name" value="Polyketide_cyc2"/>
    <property type="match status" value="1"/>
</dbReference>
<organism evidence="1 2">
    <name type="scientific">Luteimonas salinisoli</name>
    <dbReference type="NCBI Taxonomy" id="2752307"/>
    <lineage>
        <taxon>Bacteria</taxon>
        <taxon>Pseudomonadati</taxon>
        <taxon>Pseudomonadota</taxon>
        <taxon>Gammaproteobacteria</taxon>
        <taxon>Lysobacterales</taxon>
        <taxon>Lysobacteraceae</taxon>
        <taxon>Luteimonas</taxon>
    </lineage>
</organism>
<proteinExistence type="predicted"/>
<keyword evidence="2" id="KW-1185">Reference proteome</keyword>
<comment type="caution">
    <text evidence="1">The sequence shown here is derived from an EMBL/GenBank/DDBJ whole genome shotgun (WGS) entry which is preliminary data.</text>
</comment>
<reference evidence="1 2" key="1">
    <citation type="submission" date="2020-07" db="EMBL/GenBank/DDBJ databases">
        <title>Luteimonas sp. SJ-92.</title>
        <authorList>
            <person name="Huang X.-X."/>
            <person name="Xu L."/>
            <person name="Sun J.-Q."/>
        </authorList>
    </citation>
    <scope>NUCLEOTIDE SEQUENCE [LARGE SCALE GENOMIC DNA]</scope>
    <source>
        <strain evidence="1 2">SJ-92</strain>
    </source>
</reference>
<dbReference type="InterPro" id="IPR023393">
    <property type="entry name" value="START-like_dom_sf"/>
</dbReference>
<dbReference type="CDD" id="cd07821">
    <property type="entry name" value="PYR_PYL_RCAR_like"/>
    <property type="match status" value="1"/>
</dbReference>
<dbReference type="RefSeq" id="WP_180677262.1">
    <property type="nucleotide sequence ID" value="NZ_JACCKA010000027.1"/>
</dbReference>
<dbReference type="EMBL" id="JACCKA010000027">
    <property type="protein sequence ID" value="NZA25461.1"/>
    <property type="molecule type" value="Genomic_DNA"/>
</dbReference>
<evidence type="ECO:0000313" key="2">
    <source>
        <dbReference type="Proteomes" id="UP000578091"/>
    </source>
</evidence>
<dbReference type="Proteomes" id="UP000578091">
    <property type="component" value="Unassembled WGS sequence"/>
</dbReference>
<name>A0A853J8J6_9GAMM</name>
<dbReference type="AlphaFoldDB" id="A0A853J8J6"/>
<dbReference type="InterPro" id="IPR019587">
    <property type="entry name" value="Polyketide_cyclase/dehydratase"/>
</dbReference>
<dbReference type="Gene3D" id="3.30.530.20">
    <property type="match status" value="1"/>
</dbReference>